<evidence type="ECO:0000313" key="1">
    <source>
        <dbReference type="EMBL" id="CAH0536009.1"/>
    </source>
</evidence>
<dbReference type="EMBL" id="CAKLDM010000001">
    <property type="protein sequence ID" value="CAH0536009.1"/>
    <property type="molecule type" value="Genomic_DNA"/>
</dbReference>
<reference evidence="1" key="1">
    <citation type="submission" date="2021-11" db="EMBL/GenBank/DDBJ databases">
        <authorList>
            <person name="Rodrigo-Torres L."/>
            <person name="Arahal R. D."/>
            <person name="Lucena T."/>
        </authorList>
    </citation>
    <scope>NUCLEOTIDE SEQUENCE</scope>
    <source>
        <strain evidence="1">CECT 7928</strain>
    </source>
</reference>
<keyword evidence="2" id="KW-1185">Reference proteome</keyword>
<accession>A0ABM8ZYH7</accession>
<dbReference type="RefSeq" id="WP_237359520.1">
    <property type="nucleotide sequence ID" value="NZ_CAKLDM010000001.1"/>
</dbReference>
<evidence type="ECO:0000313" key="2">
    <source>
        <dbReference type="Proteomes" id="UP000838748"/>
    </source>
</evidence>
<organism evidence="1 2">
    <name type="scientific">Vibrio marisflavi CECT 7928</name>
    <dbReference type="NCBI Taxonomy" id="634439"/>
    <lineage>
        <taxon>Bacteria</taxon>
        <taxon>Pseudomonadati</taxon>
        <taxon>Pseudomonadota</taxon>
        <taxon>Gammaproteobacteria</taxon>
        <taxon>Vibrionales</taxon>
        <taxon>Vibrionaceae</taxon>
        <taxon>Vibrio</taxon>
    </lineage>
</organism>
<sequence>MDNVGAYVPPRHDGGNRHIRGGSLKQLSTLTTGNGQFQQLAVSHKTRGGHSQETSVVEPKKYFNVDPVSSFTYKNKFRTSDNTKYRLGTSHSQLCSSIKGKCQKSPESGSEVLKHRGINKCRDSVKAMVENQDKQMRPESSSHMRELLLTETLARQLDEIDGINDRERAGEEIKKTLDWIDSMLASEALTSINVGGELKEEKLKHQENLNSDTKSLAHSVPLVNIESSQSQGSVQHQGTGFPTLNETLMNVREQLIQTELEMAVDSCATEASLKWTEIHGQITSMDQEINQLNSGTSQGLSIVPDSNLDKTRDAIGSKCEQYKESFNDGIEPITQAMTSQAKWTKDVKEAIGGLKSLSSGLAQNCSTAEGRAEWTRELKQWHTKHQNLLLPNSDGKLSKAQQQLTSLTEDLQSIVDAEANKNETRQLNARIDHWSDKALQALELSSDALLSPEEHDHEPLTLHSKDQDRLTAISQKQDKTSKFKIGDRNEFEPTRHKDEYNETVAKVNKSVQQELSGRILKLNQSIDKQAKSTLTTMVNIGLRGHNDYISHLKKHIDDDGCKHLENGGYERLSQSVEKSKQLALEMASHHPVDQTGHDLAEKIAKMDTQVVETLKQQKEFVGKSLFSNHREKLMSSFSPHMKQYAYFDHPSYSTLKENMQSVVKDPRFQERVAENMRVHGADIDELIGDENIVQLRPQQRVEDELVENQVAV</sequence>
<dbReference type="Proteomes" id="UP000838748">
    <property type="component" value="Unassembled WGS sequence"/>
</dbReference>
<name>A0ABM8ZYH7_9VIBR</name>
<comment type="caution">
    <text evidence="1">The sequence shown here is derived from an EMBL/GenBank/DDBJ whole genome shotgun (WGS) entry which is preliminary data.</text>
</comment>
<protein>
    <submittedName>
        <fullName evidence="1">Uncharacterized protein</fullName>
    </submittedName>
</protein>
<gene>
    <name evidence="1" type="ORF">VMF7928_00105</name>
</gene>
<proteinExistence type="predicted"/>